<evidence type="ECO:0000313" key="3">
    <source>
        <dbReference type="RefSeq" id="XP_016730910.1"/>
    </source>
</evidence>
<keyword evidence="2" id="KW-1185">Reference proteome</keyword>
<dbReference type="OrthoDB" id="785612at2759"/>
<dbReference type="PANTHER" id="PTHR11697">
    <property type="entry name" value="GENERAL TRANSCRIPTION FACTOR 2-RELATED ZINC FINGER PROTEIN"/>
    <property type="match status" value="1"/>
</dbReference>
<feature type="domain" description="DUF4371" evidence="1">
    <location>
        <begin position="28"/>
        <end position="118"/>
    </location>
</feature>
<dbReference type="Proteomes" id="UP000818029">
    <property type="component" value="Chromosome D12"/>
</dbReference>
<dbReference type="PaxDb" id="3635-A0A1U8MVR9"/>
<reference evidence="2" key="1">
    <citation type="journal article" date="2020" name="Nat. Genet.">
        <title>Genomic diversifications of five Gossypium allopolyploid species and their impact on cotton improvement.</title>
        <authorList>
            <person name="Chen Z.J."/>
            <person name="Sreedasyam A."/>
            <person name="Ando A."/>
            <person name="Song Q."/>
            <person name="De Santiago L.M."/>
            <person name="Hulse-Kemp A.M."/>
            <person name="Ding M."/>
            <person name="Ye W."/>
            <person name="Kirkbride R.C."/>
            <person name="Jenkins J."/>
            <person name="Plott C."/>
            <person name="Lovell J."/>
            <person name="Lin Y.M."/>
            <person name="Vaughn R."/>
            <person name="Liu B."/>
            <person name="Simpson S."/>
            <person name="Scheffler B.E."/>
            <person name="Wen L."/>
            <person name="Saski C.A."/>
            <person name="Grover C.E."/>
            <person name="Hu G."/>
            <person name="Conover J.L."/>
            <person name="Carlson J.W."/>
            <person name="Shu S."/>
            <person name="Boston L.B."/>
            <person name="Williams M."/>
            <person name="Peterson D.G."/>
            <person name="McGee K."/>
            <person name="Jones D.C."/>
            <person name="Wendel J.F."/>
            <person name="Stelly D.M."/>
            <person name="Grimwood J."/>
            <person name="Schmutz J."/>
        </authorList>
    </citation>
    <scope>NUCLEOTIDE SEQUENCE [LARGE SCALE GENOMIC DNA]</scope>
    <source>
        <strain evidence="2">cv. TM-1</strain>
    </source>
</reference>
<dbReference type="InterPro" id="IPR055298">
    <property type="entry name" value="AtLOH3-like"/>
</dbReference>
<accession>A0A1U8MVR9</accession>
<dbReference type="Pfam" id="PF14291">
    <property type="entry name" value="DUF4371"/>
    <property type="match status" value="1"/>
</dbReference>
<sequence>MLSSGLYFKVVPLGDGMSHKIQEIEGFTREEIGDSKFCILVDEAHDESKKEQIEIVLQFADKEGFIHERFFDLVHVKDTTSLAFEKAICEVILHHCLNVDDICGQGYDGASNIHGEWNDLQALFDKNIINLVASSSKQHDQLRDTEASHIMELIESGELETSIGKNQYKSQDILNMMQLVSSTKMLFQKFREHGWDPLFEKVELFCEDQMNSHFNDEVVKLLVLSSVLDLRDKYKTFRVEDIYKLMNDFYPDDFTEQEKLHMKIQLEHFQLDAHQSTELQKAFTVVEFVSSAS</sequence>
<gene>
    <name evidence="3" type="primary">LOC107941806</name>
</gene>
<reference evidence="3" key="2">
    <citation type="submission" date="2025-08" db="UniProtKB">
        <authorList>
            <consortium name="RefSeq"/>
        </authorList>
    </citation>
    <scope>IDENTIFICATION</scope>
</reference>
<dbReference type="PANTHER" id="PTHR11697:SF230">
    <property type="entry name" value="ZINC FINGER, MYM DOMAIN CONTAINING 1"/>
    <property type="match status" value="1"/>
</dbReference>
<dbReference type="RefSeq" id="XP_016730910.1">
    <property type="nucleotide sequence ID" value="XM_016875421.1"/>
</dbReference>
<dbReference type="InterPro" id="IPR025398">
    <property type="entry name" value="DUF4371"/>
</dbReference>
<evidence type="ECO:0000313" key="2">
    <source>
        <dbReference type="Proteomes" id="UP000818029"/>
    </source>
</evidence>
<name>A0A1U8MVR9_GOSHI</name>
<dbReference type="AlphaFoldDB" id="A0A1U8MVR9"/>
<protein>
    <recommendedName>
        <fullName evidence="1">DUF4371 domain-containing protein</fullName>
    </recommendedName>
</protein>
<dbReference type="SMR" id="A0A1U8MVR9"/>
<dbReference type="GeneID" id="107941806"/>
<proteinExistence type="predicted"/>
<evidence type="ECO:0000259" key="1">
    <source>
        <dbReference type="Pfam" id="PF14291"/>
    </source>
</evidence>
<dbReference type="KEGG" id="ghi:107941806"/>
<organism evidence="2 3">
    <name type="scientific">Gossypium hirsutum</name>
    <name type="common">Upland cotton</name>
    <name type="synonym">Gossypium mexicanum</name>
    <dbReference type="NCBI Taxonomy" id="3635"/>
    <lineage>
        <taxon>Eukaryota</taxon>
        <taxon>Viridiplantae</taxon>
        <taxon>Streptophyta</taxon>
        <taxon>Embryophyta</taxon>
        <taxon>Tracheophyta</taxon>
        <taxon>Spermatophyta</taxon>
        <taxon>Magnoliopsida</taxon>
        <taxon>eudicotyledons</taxon>
        <taxon>Gunneridae</taxon>
        <taxon>Pentapetalae</taxon>
        <taxon>rosids</taxon>
        <taxon>malvids</taxon>
        <taxon>Malvales</taxon>
        <taxon>Malvaceae</taxon>
        <taxon>Malvoideae</taxon>
        <taxon>Gossypium</taxon>
    </lineage>
</organism>